<evidence type="ECO:0000256" key="1">
    <source>
        <dbReference type="SAM" id="MobiDB-lite"/>
    </source>
</evidence>
<reference evidence="4" key="1">
    <citation type="submission" date="2019-07" db="EMBL/GenBank/DDBJ databases">
        <title>Bacillus alkalisoli sp. nov. isolated from saline soil.</title>
        <authorList>
            <person name="Sun J.-Q."/>
            <person name="Xu L."/>
        </authorList>
    </citation>
    <scope>NUCLEOTIDE SEQUENCE [LARGE SCALE GENOMIC DNA]</scope>
    <source>
        <strain evidence="4">M4U3P1</strain>
    </source>
</reference>
<name>A0A859FCC7_9BACI</name>
<keyword evidence="2" id="KW-0812">Transmembrane</keyword>
<feature type="region of interest" description="Disordered" evidence="1">
    <location>
        <begin position="182"/>
        <end position="282"/>
    </location>
</feature>
<evidence type="ECO:0000256" key="2">
    <source>
        <dbReference type="SAM" id="Phobius"/>
    </source>
</evidence>
<organism evidence="3 4">
    <name type="scientific">Paenalkalicoccus suaedae</name>
    <dbReference type="NCBI Taxonomy" id="2592382"/>
    <lineage>
        <taxon>Bacteria</taxon>
        <taxon>Bacillati</taxon>
        <taxon>Bacillota</taxon>
        <taxon>Bacilli</taxon>
        <taxon>Bacillales</taxon>
        <taxon>Bacillaceae</taxon>
        <taxon>Paenalkalicoccus</taxon>
    </lineage>
</organism>
<keyword evidence="2" id="KW-0472">Membrane</keyword>
<protein>
    <recommendedName>
        <fullName evidence="5">Amyloid fiber anchoring/assembly protein TapA</fullName>
    </recommendedName>
</protein>
<keyword evidence="4" id="KW-1185">Reference proteome</keyword>
<dbReference type="RefSeq" id="WP_176008936.1">
    <property type="nucleotide sequence ID" value="NZ_CP041372.2"/>
</dbReference>
<dbReference type="EMBL" id="CP041372">
    <property type="protein sequence ID" value="QKS70899.1"/>
    <property type="molecule type" value="Genomic_DNA"/>
</dbReference>
<keyword evidence="2" id="KW-1133">Transmembrane helix</keyword>
<feature type="compositionally biased region" description="Basic and acidic residues" evidence="1">
    <location>
        <begin position="182"/>
        <end position="239"/>
    </location>
</feature>
<feature type="compositionally biased region" description="Low complexity" evidence="1">
    <location>
        <begin position="243"/>
        <end position="259"/>
    </location>
</feature>
<dbReference type="KEGG" id="psua:FLK61_29680"/>
<accession>A0A859FCC7</accession>
<dbReference type="Proteomes" id="UP000318138">
    <property type="component" value="Chromosome"/>
</dbReference>
<dbReference type="AlphaFoldDB" id="A0A859FCC7"/>
<feature type="transmembrane region" description="Helical" evidence="2">
    <location>
        <begin position="21"/>
        <end position="44"/>
    </location>
</feature>
<evidence type="ECO:0000313" key="3">
    <source>
        <dbReference type="EMBL" id="QKS70899.1"/>
    </source>
</evidence>
<evidence type="ECO:0008006" key="5">
    <source>
        <dbReference type="Google" id="ProtNLM"/>
    </source>
</evidence>
<evidence type="ECO:0000313" key="4">
    <source>
        <dbReference type="Proteomes" id="UP000318138"/>
    </source>
</evidence>
<feature type="compositionally biased region" description="Acidic residues" evidence="1">
    <location>
        <begin position="272"/>
        <end position="282"/>
    </location>
</feature>
<gene>
    <name evidence="3" type="ORF">FLK61_29680</name>
</gene>
<proteinExistence type="predicted"/>
<sequence>MRDKRLTEKRKRIVTYKLIGKTGILLCVIPFIPSFLLGSTLASFNDVDEGVLLTSTEWIVATEEEVEHPEKGKRASLSFDGLQVWQDCSFIVGEVKNVGNNMNVPWEIEVYKKDGKNWVRMPDTNIFVSNLKNGEIAQFSHEPKSAGTYKFRFVREASHPGGQNGGWSSQVDYLVLDTCAEKAESVEEEAPEQKQEEQVEESKPKAEEPKPKAEEPKVEETKSEKPKAEEPKEQPKVEETPVIEEPVIEAPANENTSTSEVEEVEVTTSDASSEEANDQDEE</sequence>